<accession>A0ABW9L502</accession>
<dbReference type="RefSeq" id="WP_409542756.1">
    <property type="nucleotide sequence ID" value="NZ_JBKBDD010000002.1"/>
</dbReference>
<sequence>MQVEQLFVETLIDISQKLNSNPTEYHLLRVSGLLRQILLENLLDDASTATSLDAKFRVIEPKPYEPSAKLDESWAAMHAVHPEAERVNLVFGLRGGLLSGEPSEPGDQVLELSRKDFLAHPVGITLSDVKYSVESVLRVAANSLGGTHNDGLPNRNPEAEKLRQYMETGGSELFGRSMPAAFIFEIACSTLRACQPIADELGRLGLYKPAVSEWVWKGDGKVESTEFQAIPSGTAFYVECHPIP</sequence>
<evidence type="ECO:0000313" key="1">
    <source>
        <dbReference type="EMBL" id="MFN6542810.1"/>
    </source>
</evidence>
<dbReference type="Proteomes" id="UP001635816">
    <property type="component" value="Unassembled WGS sequence"/>
</dbReference>
<evidence type="ECO:0000313" key="2">
    <source>
        <dbReference type="Proteomes" id="UP001635816"/>
    </source>
</evidence>
<organism evidence="1 2">
    <name type="scientific">Mycolicibacterium nivoides</name>
    <dbReference type="NCBI Taxonomy" id="2487344"/>
    <lineage>
        <taxon>Bacteria</taxon>
        <taxon>Bacillati</taxon>
        <taxon>Actinomycetota</taxon>
        <taxon>Actinomycetes</taxon>
        <taxon>Mycobacteriales</taxon>
        <taxon>Mycobacteriaceae</taxon>
        <taxon>Mycolicibacterium</taxon>
    </lineage>
</organism>
<gene>
    <name evidence="1" type="ORF">ACK4CT_06410</name>
</gene>
<name>A0ABW9L502_9MYCO</name>
<proteinExistence type="predicted"/>
<dbReference type="EMBL" id="JBKBDD010000002">
    <property type="protein sequence ID" value="MFN6542810.1"/>
    <property type="molecule type" value="Genomic_DNA"/>
</dbReference>
<keyword evidence="2" id="KW-1185">Reference proteome</keyword>
<protein>
    <submittedName>
        <fullName evidence="1">Uncharacterized protein</fullName>
    </submittedName>
</protein>
<reference evidence="1 2" key="1">
    <citation type="submission" date="2024-12" db="EMBL/GenBank/DDBJ databases">
        <title>The coexistence of Mycolicibacterium septicum and Mycolicibacterium nivoides in clinical samples.</title>
        <authorList>
            <person name="Wang C."/>
            <person name="Feng Y."/>
            <person name="Zong Z."/>
        </authorList>
    </citation>
    <scope>NUCLEOTIDE SEQUENCE [LARGE SCALE GENOMIC DNA]</scope>
    <source>
        <strain evidence="1 2">120309</strain>
    </source>
</reference>
<comment type="caution">
    <text evidence="1">The sequence shown here is derived from an EMBL/GenBank/DDBJ whole genome shotgun (WGS) entry which is preliminary data.</text>
</comment>